<reference evidence="2" key="1">
    <citation type="submission" date="2013-05" db="EMBL/GenBank/DDBJ databases">
        <authorList>
            <person name="Yim A.K.Y."/>
            <person name="Chan T.F."/>
            <person name="Ji K.M."/>
            <person name="Liu X.Y."/>
            <person name="Zhou J.W."/>
            <person name="Li R.Q."/>
            <person name="Yang K.Y."/>
            <person name="Li J."/>
            <person name="Li M."/>
            <person name="Law P.T.W."/>
            <person name="Wu Y.L."/>
            <person name="Cai Z.L."/>
            <person name="Qin H."/>
            <person name="Bao Y."/>
            <person name="Leung R.K.K."/>
            <person name="Ng P.K.S."/>
            <person name="Zou J."/>
            <person name="Zhong X.J."/>
            <person name="Ran P.X."/>
            <person name="Zhong N.S."/>
            <person name="Liu Z.G."/>
            <person name="Tsui S.K.W."/>
        </authorList>
    </citation>
    <scope>NUCLEOTIDE SEQUENCE</scope>
    <source>
        <strain evidence="2">Derf</strain>
        <tissue evidence="2">Whole organism</tissue>
    </source>
</reference>
<sequence>MKLEVYIFTKWLPIVINHFFDGSKNFFNLTNYTIPEIFKYVNLSCIEKDAPYIFNKDIITLIKSIVKQLIGNNKPYNFYIPQSIFRRIIHLIVEKYPILIIFLILHLMLR</sequence>
<feature type="transmembrane region" description="Helical" evidence="1">
    <location>
        <begin position="88"/>
        <end position="109"/>
    </location>
</feature>
<proteinExistence type="predicted"/>
<dbReference type="AlphaFoldDB" id="A0A922L6L6"/>
<dbReference type="Proteomes" id="UP000790347">
    <property type="component" value="Unassembled WGS sequence"/>
</dbReference>
<name>A0A922L6L6_DERFA</name>
<accession>A0A922L6L6</accession>
<keyword evidence="1" id="KW-0472">Membrane</keyword>
<evidence type="ECO:0000256" key="1">
    <source>
        <dbReference type="SAM" id="Phobius"/>
    </source>
</evidence>
<dbReference type="EMBL" id="ASGP02000002">
    <property type="protein sequence ID" value="KAH9521844.1"/>
    <property type="molecule type" value="Genomic_DNA"/>
</dbReference>
<reference evidence="2" key="2">
    <citation type="journal article" date="2022" name="Res Sq">
        <title>Comparative Genomics Reveals Insights into the Divergent Evolution of Astigmatic Mites and Household Pest Adaptations.</title>
        <authorList>
            <person name="Xiong Q."/>
            <person name="Wan A.T.-Y."/>
            <person name="Liu X.-Y."/>
            <person name="Fung C.S.-H."/>
            <person name="Xiao X."/>
            <person name="Malainual N."/>
            <person name="Hou J."/>
            <person name="Wang L."/>
            <person name="Wang M."/>
            <person name="Yang K."/>
            <person name="Cui Y."/>
            <person name="Leung E."/>
            <person name="Nong W."/>
            <person name="Shin S.-K."/>
            <person name="Au S."/>
            <person name="Jeong K.Y."/>
            <person name="Chew F.T."/>
            <person name="Hui J."/>
            <person name="Leung T.F."/>
            <person name="Tungtrongchitr A."/>
            <person name="Zhong N."/>
            <person name="Liu Z."/>
            <person name="Tsui S."/>
        </authorList>
    </citation>
    <scope>NUCLEOTIDE SEQUENCE</scope>
    <source>
        <strain evidence="2">Derf</strain>
        <tissue evidence="2">Whole organism</tissue>
    </source>
</reference>
<evidence type="ECO:0000313" key="3">
    <source>
        <dbReference type="Proteomes" id="UP000790347"/>
    </source>
</evidence>
<comment type="caution">
    <text evidence="2">The sequence shown here is derived from an EMBL/GenBank/DDBJ whole genome shotgun (WGS) entry which is preliminary data.</text>
</comment>
<keyword evidence="1" id="KW-0812">Transmembrane</keyword>
<keyword evidence="3" id="KW-1185">Reference proteome</keyword>
<evidence type="ECO:0000313" key="2">
    <source>
        <dbReference type="EMBL" id="KAH9521844.1"/>
    </source>
</evidence>
<protein>
    <submittedName>
        <fullName evidence="2">Uncharacterized protein</fullName>
    </submittedName>
</protein>
<gene>
    <name evidence="2" type="ORF">DERF_005468</name>
</gene>
<organism evidence="2 3">
    <name type="scientific">Dermatophagoides farinae</name>
    <name type="common">American house dust mite</name>
    <dbReference type="NCBI Taxonomy" id="6954"/>
    <lineage>
        <taxon>Eukaryota</taxon>
        <taxon>Metazoa</taxon>
        <taxon>Ecdysozoa</taxon>
        <taxon>Arthropoda</taxon>
        <taxon>Chelicerata</taxon>
        <taxon>Arachnida</taxon>
        <taxon>Acari</taxon>
        <taxon>Acariformes</taxon>
        <taxon>Sarcoptiformes</taxon>
        <taxon>Astigmata</taxon>
        <taxon>Psoroptidia</taxon>
        <taxon>Analgoidea</taxon>
        <taxon>Pyroglyphidae</taxon>
        <taxon>Dermatophagoidinae</taxon>
        <taxon>Dermatophagoides</taxon>
    </lineage>
</organism>
<keyword evidence="1" id="KW-1133">Transmembrane helix</keyword>